<comment type="caution">
    <text evidence="2">The sequence shown here is derived from an EMBL/GenBank/DDBJ whole genome shotgun (WGS) entry which is preliminary data.</text>
</comment>
<protein>
    <recommendedName>
        <fullName evidence="4">Integrase catalytic domain-containing protein</fullName>
    </recommendedName>
</protein>
<name>A0A371G2Z9_MUCPR</name>
<keyword evidence="1" id="KW-0812">Transmembrane</keyword>
<dbReference type="InterPro" id="IPR036397">
    <property type="entry name" value="RNaseH_sf"/>
</dbReference>
<gene>
    <name evidence="2" type="ORF">CR513_33959</name>
</gene>
<dbReference type="Proteomes" id="UP000257109">
    <property type="component" value="Unassembled WGS sequence"/>
</dbReference>
<proteinExistence type="predicted"/>
<keyword evidence="3" id="KW-1185">Reference proteome</keyword>
<evidence type="ECO:0008006" key="4">
    <source>
        <dbReference type="Google" id="ProtNLM"/>
    </source>
</evidence>
<feature type="non-terminal residue" evidence="2">
    <location>
        <position position="166"/>
    </location>
</feature>
<dbReference type="SUPFAM" id="SSF53098">
    <property type="entry name" value="Ribonuclease H-like"/>
    <property type="match status" value="1"/>
</dbReference>
<reference evidence="2" key="1">
    <citation type="submission" date="2018-05" db="EMBL/GenBank/DDBJ databases">
        <title>Draft genome of Mucuna pruriens seed.</title>
        <authorList>
            <person name="Nnadi N.E."/>
            <person name="Vos R."/>
            <person name="Hasami M.H."/>
            <person name="Devisetty U.K."/>
            <person name="Aguiy J.C."/>
        </authorList>
    </citation>
    <scope>NUCLEOTIDE SEQUENCE [LARGE SCALE GENOMIC DNA]</scope>
    <source>
        <strain evidence="2">JCA_2017</strain>
    </source>
</reference>
<dbReference type="InterPro" id="IPR012337">
    <property type="entry name" value="RNaseH-like_sf"/>
</dbReference>
<keyword evidence="1" id="KW-1133">Transmembrane helix</keyword>
<dbReference type="EMBL" id="QJKJ01006909">
    <property type="protein sequence ID" value="RDX84925.1"/>
    <property type="molecule type" value="Genomic_DNA"/>
</dbReference>
<dbReference type="AlphaFoldDB" id="A0A371G2Z9"/>
<sequence length="166" mass="19000">MMPGTTYGMIPTYGGFVMIMLFIRVFLTPRSIRFSSFVMQRLEAATMDQLRRLGKYLIVGSIDPPFLETLIISSPHAKNAKKLEWQLAEDMRCPNNPYCSAKSLMFRVTISWGYSKSPMVIHTFHYVSRWVEAIATKTNDAKVVVDFLKSNIFCWFGVPKALISDQ</sequence>
<evidence type="ECO:0000313" key="3">
    <source>
        <dbReference type="Proteomes" id="UP000257109"/>
    </source>
</evidence>
<organism evidence="2 3">
    <name type="scientific">Mucuna pruriens</name>
    <name type="common">Velvet bean</name>
    <name type="synonym">Dolichos pruriens</name>
    <dbReference type="NCBI Taxonomy" id="157652"/>
    <lineage>
        <taxon>Eukaryota</taxon>
        <taxon>Viridiplantae</taxon>
        <taxon>Streptophyta</taxon>
        <taxon>Embryophyta</taxon>
        <taxon>Tracheophyta</taxon>
        <taxon>Spermatophyta</taxon>
        <taxon>Magnoliopsida</taxon>
        <taxon>eudicotyledons</taxon>
        <taxon>Gunneridae</taxon>
        <taxon>Pentapetalae</taxon>
        <taxon>rosids</taxon>
        <taxon>fabids</taxon>
        <taxon>Fabales</taxon>
        <taxon>Fabaceae</taxon>
        <taxon>Papilionoideae</taxon>
        <taxon>50 kb inversion clade</taxon>
        <taxon>NPAAA clade</taxon>
        <taxon>indigoferoid/millettioid clade</taxon>
        <taxon>Phaseoleae</taxon>
        <taxon>Mucuna</taxon>
    </lineage>
</organism>
<feature type="transmembrane region" description="Helical" evidence="1">
    <location>
        <begin position="6"/>
        <end position="27"/>
    </location>
</feature>
<keyword evidence="1" id="KW-0472">Membrane</keyword>
<dbReference type="GO" id="GO:0003676">
    <property type="term" value="F:nucleic acid binding"/>
    <property type="evidence" value="ECO:0007669"/>
    <property type="project" value="InterPro"/>
</dbReference>
<evidence type="ECO:0000313" key="2">
    <source>
        <dbReference type="EMBL" id="RDX84925.1"/>
    </source>
</evidence>
<dbReference type="Gene3D" id="3.30.420.10">
    <property type="entry name" value="Ribonuclease H-like superfamily/Ribonuclease H"/>
    <property type="match status" value="1"/>
</dbReference>
<accession>A0A371G2Z9</accession>
<feature type="non-terminal residue" evidence="2">
    <location>
        <position position="1"/>
    </location>
</feature>
<evidence type="ECO:0000256" key="1">
    <source>
        <dbReference type="SAM" id="Phobius"/>
    </source>
</evidence>